<dbReference type="Pfam" id="PF04255">
    <property type="entry name" value="DUF433"/>
    <property type="match status" value="1"/>
</dbReference>
<dbReference type="Gene3D" id="1.10.10.10">
    <property type="entry name" value="Winged helix-like DNA-binding domain superfamily/Winged helix DNA-binding domain"/>
    <property type="match status" value="1"/>
</dbReference>
<organism evidence="1 2">
    <name type="scientific">Candidatus Terraquivivens tikiterensis</name>
    <dbReference type="NCBI Taxonomy" id="1980982"/>
    <lineage>
        <taxon>Archaea</taxon>
        <taxon>Nitrososphaerota</taxon>
        <taxon>Candidatus Wolframiiraptoraceae</taxon>
        <taxon>Candidatus Terraquivivens</taxon>
    </lineage>
</organism>
<proteinExistence type="predicted"/>
<dbReference type="EMBL" id="NDWU01000026">
    <property type="protein sequence ID" value="PUA31114.1"/>
    <property type="molecule type" value="Genomic_DNA"/>
</dbReference>
<evidence type="ECO:0008006" key="3">
    <source>
        <dbReference type="Google" id="ProtNLM"/>
    </source>
</evidence>
<protein>
    <recommendedName>
        <fullName evidence="3">Antitoxin</fullName>
    </recommendedName>
</protein>
<gene>
    <name evidence="1" type="ORF">B9J98_07705</name>
</gene>
<dbReference type="PANTHER" id="PTHR34849">
    <property type="entry name" value="SSL5025 PROTEIN"/>
    <property type="match status" value="1"/>
</dbReference>
<name>A0A2R7Y0R9_9ARCH</name>
<sequence>MRIGLGEDYLIVSDPAICGGKPVIRGTRVPVQYILELWEKGYSIEDIHEQYPTVPKEIIKKVIEYIEKNKVFKIIQ</sequence>
<dbReference type="InterPro" id="IPR007367">
    <property type="entry name" value="DUF433"/>
</dbReference>
<dbReference type="Proteomes" id="UP000244066">
    <property type="component" value="Unassembled WGS sequence"/>
</dbReference>
<evidence type="ECO:0000313" key="2">
    <source>
        <dbReference type="Proteomes" id="UP000244066"/>
    </source>
</evidence>
<reference evidence="1 2" key="1">
    <citation type="submission" date="2017-04" db="EMBL/GenBank/DDBJ databases">
        <title>Draft Aigarchaeota genome from a New Zealand hot spring.</title>
        <authorList>
            <person name="Reysenbach A.-L."/>
            <person name="Donaho J.A."/>
            <person name="Gerhart J."/>
            <person name="Kelley J.F."/>
            <person name="Kouba K."/>
            <person name="Podar M."/>
            <person name="Stott M."/>
        </authorList>
    </citation>
    <scope>NUCLEOTIDE SEQUENCE [LARGE SCALE GENOMIC DNA]</scope>
    <source>
        <strain evidence="1">NZ13_MG1</strain>
    </source>
</reference>
<dbReference type="SUPFAM" id="SSF46689">
    <property type="entry name" value="Homeodomain-like"/>
    <property type="match status" value="1"/>
</dbReference>
<accession>A0A2R7Y0R9</accession>
<dbReference type="PANTHER" id="PTHR34849:SF3">
    <property type="entry name" value="SSR2962 PROTEIN"/>
    <property type="match status" value="1"/>
</dbReference>
<comment type="caution">
    <text evidence="1">The sequence shown here is derived from an EMBL/GenBank/DDBJ whole genome shotgun (WGS) entry which is preliminary data.</text>
</comment>
<dbReference type="InterPro" id="IPR036388">
    <property type="entry name" value="WH-like_DNA-bd_sf"/>
</dbReference>
<evidence type="ECO:0000313" key="1">
    <source>
        <dbReference type="EMBL" id="PUA31114.1"/>
    </source>
</evidence>
<dbReference type="InterPro" id="IPR009057">
    <property type="entry name" value="Homeodomain-like_sf"/>
</dbReference>
<dbReference type="AlphaFoldDB" id="A0A2R7Y0R9"/>